<evidence type="ECO:0000256" key="3">
    <source>
        <dbReference type="ARBA" id="ARBA00022692"/>
    </source>
</evidence>
<dbReference type="GO" id="GO:0005886">
    <property type="term" value="C:plasma membrane"/>
    <property type="evidence" value="ECO:0007669"/>
    <property type="project" value="UniProtKB-SubCell"/>
</dbReference>
<feature type="transmembrane region" description="Helical" evidence="7">
    <location>
        <begin position="94"/>
        <end position="116"/>
    </location>
</feature>
<organism evidence="9 10">
    <name type="scientific">Marinigracilibium pacificum</name>
    <dbReference type="NCBI Taxonomy" id="2729599"/>
    <lineage>
        <taxon>Bacteria</taxon>
        <taxon>Pseudomonadati</taxon>
        <taxon>Bacteroidota</taxon>
        <taxon>Cytophagia</taxon>
        <taxon>Cytophagales</taxon>
        <taxon>Flammeovirgaceae</taxon>
        <taxon>Marinigracilibium</taxon>
    </lineage>
</organism>
<dbReference type="RefSeq" id="WP_169685040.1">
    <property type="nucleotide sequence ID" value="NZ_JABBNU010000015.1"/>
</dbReference>
<evidence type="ECO:0000256" key="5">
    <source>
        <dbReference type="ARBA" id="ARBA00023136"/>
    </source>
</evidence>
<dbReference type="AlphaFoldDB" id="A0A848JCE5"/>
<protein>
    <submittedName>
        <fullName evidence="9">MotA/TolQ/ExbB proton channel family protein</fullName>
    </submittedName>
</protein>
<dbReference type="GO" id="GO:0015031">
    <property type="term" value="P:protein transport"/>
    <property type="evidence" value="ECO:0007669"/>
    <property type="project" value="UniProtKB-KW"/>
</dbReference>
<accession>A0A848JCE5</accession>
<comment type="similarity">
    <text evidence="6">Belongs to the exbB/tolQ family.</text>
</comment>
<comment type="subcellular location">
    <subcellularLocation>
        <location evidence="1">Cell membrane</location>
        <topology evidence="1">Multi-pass membrane protein</topology>
    </subcellularLocation>
    <subcellularLocation>
        <location evidence="6">Membrane</location>
        <topology evidence="6">Multi-pass membrane protein</topology>
    </subcellularLocation>
</comment>
<feature type="domain" description="MotA/TolQ/ExbB proton channel" evidence="8">
    <location>
        <begin position="46"/>
        <end position="122"/>
    </location>
</feature>
<keyword evidence="3 7" id="KW-0812">Transmembrane</keyword>
<proteinExistence type="inferred from homology"/>
<keyword evidence="5 7" id="KW-0472">Membrane</keyword>
<keyword evidence="6" id="KW-0813">Transport</keyword>
<keyword evidence="10" id="KW-1185">Reference proteome</keyword>
<keyword evidence="2" id="KW-1003">Cell membrane</keyword>
<evidence type="ECO:0000256" key="6">
    <source>
        <dbReference type="RuleBase" id="RU004057"/>
    </source>
</evidence>
<comment type="caution">
    <text evidence="9">The sequence shown here is derived from an EMBL/GenBank/DDBJ whole genome shotgun (WGS) entry which is preliminary data.</text>
</comment>
<dbReference type="InterPro" id="IPR002898">
    <property type="entry name" value="MotA_ExbB_proton_chnl"/>
</dbReference>
<reference evidence="9 10" key="1">
    <citation type="submission" date="2020-04" db="EMBL/GenBank/DDBJ databases">
        <title>Flammeovirgaceae bacterium KN852 isolated from deep sea.</title>
        <authorList>
            <person name="Zhang D.-C."/>
        </authorList>
    </citation>
    <scope>NUCLEOTIDE SEQUENCE [LARGE SCALE GENOMIC DNA]</scope>
    <source>
        <strain evidence="9 10">KN852</strain>
    </source>
</reference>
<evidence type="ECO:0000313" key="10">
    <source>
        <dbReference type="Proteomes" id="UP000559010"/>
    </source>
</evidence>
<keyword evidence="4 7" id="KW-1133">Transmembrane helix</keyword>
<name>A0A848JCE5_9BACT</name>
<evidence type="ECO:0000256" key="2">
    <source>
        <dbReference type="ARBA" id="ARBA00022475"/>
    </source>
</evidence>
<dbReference type="Pfam" id="PF01618">
    <property type="entry name" value="MotA_ExbB"/>
    <property type="match status" value="1"/>
</dbReference>
<keyword evidence="6" id="KW-0653">Protein transport</keyword>
<evidence type="ECO:0000259" key="8">
    <source>
        <dbReference type="Pfam" id="PF01618"/>
    </source>
</evidence>
<sequence>MKDLFFAGGPVFMGFLSIIMIGMVVWNIIYFVRNYFNEGSDEKSLRKIGYGKSIGLFALIIGILGQLMGMYDAFSFIESTSGVTPALVYSGIKVSMITTLYGLFIYLLSLILWFIASNLLEKKLA</sequence>
<feature type="transmembrane region" description="Helical" evidence="7">
    <location>
        <begin position="12"/>
        <end position="32"/>
    </location>
</feature>
<dbReference type="EMBL" id="JABBNU010000015">
    <property type="protein sequence ID" value="NMM50672.1"/>
    <property type="molecule type" value="Genomic_DNA"/>
</dbReference>
<feature type="transmembrane region" description="Helical" evidence="7">
    <location>
        <begin position="53"/>
        <end position="74"/>
    </location>
</feature>
<evidence type="ECO:0000256" key="4">
    <source>
        <dbReference type="ARBA" id="ARBA00022989"/>
    </source>
</evidence>
<evidence type="ECO:0000313" key="9">
    <source>
        <dbReference type="EMBL" id="NMM50672.1"/>
    </source>
</evidence>
<evidence type="ECO:0000256" key="7">
    <source>
        <dbReference type="SAM" id="Phobius"/>
    </source>
</evidence>
<gene>
    <name evidence="9" type="ORF">HH304_19840</name>
</gene>
<dbReference type="Proteomes" id="UP000559010">
    <property type="component" value="Unassembled WGS sequence"/>
</dbReference>
<evidence type="ECO:0000256" key="1">
    <source>
        <dbReference type="ARBA" id="ARBA00004651"/>
    </source>
</evidence>